<organism evidence="3 4">
    <name type="scientific">Micromonospora coerulea</name>
    <dbReference type="NCBI Taxonomy" id="47856"/>
    <lineage>
        <taxon>Bacteria</taxon>
        <taxon>Bacillati</taxon>
        <taxon>Actinomycetota</taxon>
        <taxon>Actinomycetes</taxon>
        <taxon>Micromonosporales</taxon>
        <taxon>Micromonosporaceae</taxon>
        <taxon>Micromonospora</taxon>
    </lineage>
</organism>
<gene>
    <name evidence="3" type="ORF">GCM10023176_56150</name>
</gene>
<dbReference type="EMBL" id="BAABGU010000045">
    <property type="protein sequence ID" value="GAA4579077.1"/>
    <property type="molecule type" value="Genomic_DNA"/>
</dbReference>
<dbReference type="InterPro" id="IPR013969">
    <property type="entry name" value="Oligosacch_biosynth_Alg14"/>
</dbReference>
<evidence type="ECO:0000256" key="2">
    <source>
        <dbReference type="SAM" id="Phobius"/>
    </source>
</evidence>
<name>A0ABP8T3N4_9ACTN</name>
<dbReference type="Proteomes" id="UP001500307">
    <property type="component" value="Unassembled WGS sequence"/>
</dbReference>
<keyword evidence="2" id="KW-0472">Membrane</keyword>
<evidence type="ECO:0000256" key="1">
    <source>
        <dbReference type="SAM" id="MobiDB-lite"/>
    </source>
</evidence>
<keyword evidence="4" id="KW-1185">Reference proteome</keyword>
<dbReference type="GO" id="GO:0016740">
    <property type="term" value="F:transferase activity"/>
    <property type="evidence" value="ECO:0007669"/>
    <property type="project" value="UniProtKB-KW"/>
</dbReference>
<dbReference type="SUPFAM" id="SSF53756">
    <property type="entry name" value="UDP-Glycosyltransferase/glycogen phosphorylase"/>
    <property type="match status" value="1"/>
</dbReference>
<dbReference type="Pfam" id="PF08660">
    <property type="entry name" value="Alg14"/>
    <property type="match status" value="1"/>
</dbReference>
<keyword evidence="2" id="KW-1133">Transmembrane helix</keyword>
<feature type="compositionally biased region" description="Basic and acidic residues" evidence="1">
    <location>
        <begin position="13"/>
        <end position="26"/>
    </location>
</feature>
<feature type="region of interest" description="Disordered" evidence="1">
    <location>
        <begin position="1"/>
        <end position="35"/>
    </location>
</feature>
<proteinExistence type="predicted"/>
<sequence>MSTPAPIGCHGALEGHSRKSGRDRTGRGGTLVGGSTEGSGQVLLVGSSGGHLAQLLALEPWYRERDRAWVTFDTPDARSLLDGEDVVWAHHPTTRNVRNLVRNAFLALRVMRRRRVAAVVTTGAGVALPFVVAARLRRVPTVYIEVYDRIDSATLTARLCRPFLSAMLVQWEEQRRMYPEATVVGNLL</sequence>
<feature type="transmembrane region" description="Helical" evidence="2">
    <location>
        <begin position="116"/>
        <end position="136"/>
    </location>
</feature>
<evidence type="ECO:0000313" key="4">
    <source>
        <dbReference type="Proteomes" id="UP001500307"/>
    </source>
</evidence>
<keyword evidence="2" id="KW-0812">Transmembrane</keyword>
<evidence type="ECO:0000313" key="3">
    <source>
        <dbReference type="EMBL" id="GAA4579077.1"/>
    </source>
</evidence>
<keyword evidence="3" id="KW-0808">Transferase</keyword>
<comment type="caution">
    <text evidence="3">The sequence shown here is derived from an EMBL/GenBank/DDBJ whole genome shotgun (WGS) entry which is preliminary data.</text>
</comment>
<dbReference type="Gene3D" id="3.40.50.2000">
    <property type="entry name" value="Glycogen Phosphorylase B"/>
    <property type="match status" value="1"/>
</dbReference>
<protein>
    <submittedName>
        <fullName evidence="3">UDP-N-acetylglucosamine--LPS N-acetylglucosamine transferase</fullName>
    </submittedName>
</protein>
<accession>A0ABP8T3N4</accession>
<reference evidence="4" key="1">
    <citation type="journal article" date="2019" name="Int. J. Syst. Evol. Microbiol.">
        <title>The Global Catalogue of Microorganisms (GCM) 10K type strain sequencing project: providing services to taxonomists for standard genome sequencing and annotation.</title>
        <authorList>
            <consortium name="The Broad Institute Genomics Platform"/>
            <consortium name="The Broad Institute Genome Sequencing Center for Infectious Disease"/>
            <person name="Wu L."/>
            <person name="Ma J."/>
        </authorList>
    </citation>
    <scope>NUCLEOTIDE SEQUENCE [LARGE SCALE GENOMIC DNA]</scope>
    <source>
        <strain evidence="4">JCM 3175</strain>
    </source>
</reference>